<dbReference type="Pfam" id="PF17902">
    <property type="entry name" value="SH3_10"/>
    <property type="match status" value="1"/>
</dbReference>
<keyword evidence="2" id="KW-0677">Repeat</keyword>
<dbReference type="Proteomes" id="UP000275846">
    <property type="component" value="Unassembled WGS sequence"/>
</dbReference>
<evidence type="ECO:0000313" key="5">
    <source>
        <dbReference type="Proteomes" id="UP000275846"/>
    </source>
</evidence>
<dbReference type="Gene3D" id="1.20.58.60">
    <property type="match status" value="1"/>
</dbReference>
<dbReference type="EMBL" id="UYSU01032308">
    <property type="protein sequence ID" value="VDL89049.1"/>
    <property type="molecule type" value="Genomic_DNA"/>
</dbReference>
<dbReference type="AlphaFoldDB" id="A0A183SEL6"/>
<evidence type="ECO:0000313" key="6">
    <source>
        <dbReference type="WBParaSite" id="SSLN_0000275101-mRNA-1"/>
    </source>
</evidence>
<organism evidence="6">
    <name type="scientific">Schistocephalus solidus</name>
    <name type="common">Tapeworm</name>
    <dbReference type="NCBI Taxonomy" id="70667"/>
    <lineage>
        <taxon>Eukaryota</taxon>
        <taxon>Metazoa</taxon>
        <taxon>Spiralia</taxon>
        <taxon>Lophotrochozoa</taxon>
        <taxon>Platyhelminthes</taxon>
        <taxon>Cestoda</taxon>
        <taxon>Eucestoda</taxon>
        <taxon>Diphyllobothriidea</taxon>
        <taxon>Diphyllobothriidae</taxon>
        <taxon>Schistocephalus</taxon>
    </lineage>
</organism>
<dbReference type="WBParaSite" id="SSLN_0000275101-mRNA-1">
    <property type="protein sequence ID" value="SSLN_0000275101-mRNA-1"/>
    <property type="gene ID" value="SSLN_0000275101"/>
</dbReference>
<keyword evidence="5" id="KW-1185">Reference proteome</keyword>
<evidence type="ECO:0000256" key="2">
    <source>
        <dbReference type="ARBA" id="ARBA00022737"/>
    </source>
</evidence>
<dbReference type="InterPro" id="IPR041615">
    <property type="entry name" value="Desmoplakin_SH3"/>
</dbReference>
<feature type="domain" description="Desmoplakin SH3" evidence="3">
    <location>
        <begin position="176"/>
        <end position="231"/>
    </location>
</feature>
<dbReference type="OrthoDB" id="18740at2759"/>
<proteinExistence type="predicted"/>
<dbReference type="Gene3D" id="2.30.30.40">
    <property type="entry name" value="SH3 Domains"/>
    <property type="match status" value="1"/>
</dbReference>
<reference evidence="6" key="1">
    <citation type="submission" date="2016-06" db="UniProtKB">
        <authorList>
            <consortium name="WormBaseParasite"/>
        </authorList>
    </citation>
    <scope>IDENTIFICATION</scope>
</reference>
<protein>
    <submittedName>
        <fullName evidence="6">SH3_10 domain-containing protein</fullName>
    </submittedName>
</protein>
<sequence>MKAGSARDLRVGVNHLALEQECQRQESTLRRLRQIQSQLSKDILNLNADVLRYLDGISNLEQPISSLTNTICRSAAAISHPDAAPLTVFANKFHHNKNELKAQIQKNVDLAEEKMRLFNPHGTVDEAVRLATELQDQFNHFNQMWEDTRQLSVTSRSLLPLNLRMAEVRGGKVENSQLPQTVMVKVLINIRDSSFQVHKDEELLLVDNSDPIYWTVQTAQGPRQLPSVALSVIGPYSDGVFDMNK</sequence>
<evidence type="ECO:0000256" key="1">
    <source>
        <dbReference type="ARBA" id="ARBA00022553"/>
    </source>
</evidence>
<keyword evidence="1" id="KW-0597">Phosphoprotein</keyword>
<reference evidence="4 5" key="2">
    <citation type="submission" date="2018-11" db="EMBL/GenBank/DDBJ databases">
        <authorList>
            <consortium name="Pathogen Informatics"/>
        </authorList>
    </citation>
    <scope>NUCLEOTIDE SEQUENCE [LARGE SCALE GENOMIC DNA]</scope>
    <source>
        <strain evidence="4 5">NST_G2</strain>
    </source>
</reference>
<dbReference type="STRING" id="70667.A0A183SEL6"/>
<accession>A0A183SEL6</accession>
<name>A0A183SEL6_SCHSO</name>
<evidence type="ECO:0000259" key="3">
    <source>
        <dbReference type="Pfam" id="PF17902"/>
    </source>
</evidence>
<gene>
    <name evidence="4" type="ORF">SSLN_LOCUS2664</name>
</gene>
<evidence type="ECO:0000313" key="4">
    <source>
        <dbReference type="EMBL" id="VDL89049.1"/>
    </source>
</evidence>